<dbReference type="RefSeq" id="WP_078769122.1">
    <property type="nucleotide sequence ID" value="NZ_FUWW01000031.1"/>
</dbReference>
<reference evidence="7 8" key="1">
    <citation type="submission" date="2017-02" db="EMBL/GenBank/DDBJ databases">
        <authorList>
            <person name="Peterson S.W."/>
        </authorList>
    </citation>
    <scope>NUCLEOTIDE SEQUENCE [LARGE SCALE GENOMIC DNA]</scope>
    <source>
        <strain evidence="7 8">ATCC 51222</strain>
    </source>
</reference>
<dbReference type="PANTHER" id="PTHR36118">
    <property type="entry name" value="ION-TRANSLOCATING OXIDOREDUCTASE COMPLEX SUBUNIT G"/>
    <property type="match status" value="1"/>
</dbReference>
<dbReference type="SMART" id="SM00900">
    <property type="entry name" value="FMN_bind"/>
    <property type="match status" value="1"/>
</dbReference>
<name>A0A1T4NUC7_9FIRM</name>
<accession>A0A1T4NUC7</accession>
<gene>
    <name evidence="7" type="ORF">SAMN02745114_01703</name>
</gene>
<dbReference type="GO" id="GO:0010181">
    <property type="term" value="F:FMN binding"/>
    <property type="evidence" value="ECO:0007669"/>
    <property type="project" value="InterPro"/>
</dbReference>
<organism evidence="7 8">
    <name type="scientific">Eubacterium coprostanoligenes</name>
    <dbReference type="NCBI Taxonomy" id="290054"/>
    <lineage>
        <taxon>Bacteria</taxon>
        <taxon>Bacillati</taxon>
        <taxon>Bacillota</taxon>
        <taxon>Clostridia</taxon>
        <taxon>Eubacteriales</taxon>
        <taxon>Eubacteriaceae</taxon>
        <taxon>Eubacterium</taxon>
    </lineage>
</organism>
<keyword evidence="8" id="KW-1185">Reference proteome</keyword>
<feature type="domain" description="FMN-binding" evidence="6">
    <location>
        <begin position="92"/>
        <end position="182"/>
    </location>
</feature>
<evidence type="ECO:0000313" key="7">
    <source>
        <dbReference type="EMBL" id="SJZ82844.1"/>
    </source>
</evidence>
<dbReference type="Proteomes" id="UP000190657">
    <property type="component" value="Unassembled WGS sequence"/>
</dbReference>
<evidence type="ECO:0000256" key="2">
    <source>
        <dbReference type="ARBA" id="ARBA00022553"/>
    </source>
</evidence>
<dbReference type="PANTHER" id="PTHR36118:SF1">
    <property type="entry name" value="ION-TRANSLOCATING OXIDOREDUCTASE COMPLEX SUBUNIT G"/>
    <property type="match status" value="1"/>
</dbReference>
<keyword evidence="2" id="KW-0597">Phosphoprotein</keyword>
<keyword evidence="4" id="KW-0288">FMN</keyword>
<dbReference type="GO" id="GO:0022900">
    <property type="term" value="P:electron transport chain"/>
    <property type="evidence" value="ECO:0007669"/>
    <property type="project" value="InterPro"/>
</dbReference>
<keyword evidence="5" id="KW-0249">Electron transport</keyword>
<keyword evidence="3" id="KW-0285">Flavoprotein</keyword>
<dbReference type="EMBL" id="FUWW01000031">
    <property type="protein sequence ID" value="SJZ82844.1"/>
    <property type="molecule type" value="Genomic_DNA"/>
</dbReference>
<protein>
    <submittedName>
        <fullName evidence="7">Na+-translocating ferredoxin:NAD+ oxidoreductase RNF, RnfG subunit</fullName>
    </submittedName>
</protein>
<evidence type="ECO:0000259" key="6">
    <source>
        <dbReference type="SMART" id="SM00900"/>
    </source>
</evidence>
<evidence type="ECO:0000256" key="3">
    <source>
        <dbReference type="ARBA" id="ARBA00022630"/>
    </source>
</evidence>
<dbReference type="OrthoDB" id="9787579at2"/>
<dbReference type="Pfam" id="PF04205">
    <property type="entry name" value="FMN_bind"/>
    <property type="match status" value="1"/>
</dbReference>
<proteinExistence type="predicted"/>
<dbReference type="STRING" id="290054.SAMN02745114_01703"/>
<dbReference type="InterPro" id="IPR010209">
    <property type="entry name" value="Ion_transpt_RnfG/RsxG"/>
</dbReference>
<evidence type="ECO:0000313" key="8">
    <source>
        <dbReference type="Proteomes" id="UP000190657"/>
    </source>
</evidence>
<dbReference type="GO" id="GO:0005886">
    <property type="term" value="C:plasma membrane"/>
    <property type="evidence" value="ECO:0007669"/>
    <property type="project" value="InterPro"/>
</dbReference>
<evidence type="ECO:0000256" key="4">
    <source>
        <dbReference type="ARBA" id="ARBA00022643"/>
    </source>
</evidence>
<evidence type="ECO:0000256" key="5">
    <source>
        <dbReference type="ARBA" id="ARBA00022982"/>
    </source>
</evidence>
<evidence type="ECO:0000256" key="1">
    <source>
        <dbReference type="ARBA" id="ARBA00022448"/>
    </source>
</evidence>
<dbReference type="GO" id="GO:0009055">
    <property type="term" value="F:electron transfer activity"/>
    <property type="evidence" value="ECO:0007669"/>
    <property type="project" value="InterPro"/>
</dbReference>
<sequence>MNSKAHYNPKSKRQLVSFVIMLVLSVAVVFGSIAIKNAVDEKNNGTVDVNFTISKSVPVSVKDNKLGVTAVEEVYNDKNEVVAYVINGTTVGYNAESPIEMATTITADGKVVCGVDILKQEETEYLGVRIATDDFKNQFAGKKIPVVSSNGIEKGSKVDVIAKSTISSEAVITGVDNAAEYVTEFLAK</sequence>
<dbReference type="InterPro" id="IPR007329">
    <property type="entry name" value="FMN-bd"/>
</dbReference>
<dbReference type="AlphaFoldDB" id="A0A1T4NUC7"/>
<keyword evidence="1" id="KW-0813">Transport</keyword>